<comment type="caution">
    <text evidence="1">The sequence shown here is derived from an EMBL/GenBank/DDBJ whole genome shotgun (WGS) entry which is preliminary data.</text>
</comment>
<name>A0ACC2IMF3_9PLEO</name>
<keyword evidence="2" id="KW-1185">Reference proteome</keyword>
<evidence type="ECO:0000313" key="2">
    <source>
        <dbReference type="Proteomes" id="UP001153331"/>
    </source>
</evidence>
<dbReference type="Proteomes" id="UP001153331">
    <property type="component" value="Unassembled WGS sequence"/>
</dbReference>
<dbReference type="EMBL" id="JAPHNI010000101">
    <property type="protein sequence ID" value="KAJ8116282.1"/>
    <property type="molecule type" value="Genomic_DNA"/>
</dbReference>
<reference evidence="1" key="1">
    <citation type="submission" date="2022-11" db="EMBL/GenBank/DDBJ databases">
        <title>Genome Sequence of Boeremia exigua.</title>
        <authorList>
            <person name="Buettner E."/>
        </authorList>
    </citation>
    <scope>NUCLEOTIDE SEQUENCE</scope>
    <source>
        <strain evidence="1">CU02</strain>
    </source>
</reference>
<organism evidence="1 2">
    <name type="scientific">Boeremia exigua</name>
    <dbReference type="NCBI Taxonomy" id="749465"/>
    <lineage>
        <taxon>Eukaryota</taxon>
        <taxon>Fungi</taxon>
        <taxon>Dikarya</taxon>
        <taxon>Ascomycota</taxon>
        <taxon>Pezizomycotina</taxon>
        <taxon>Dothideomycetes</taxon>
        <taxon>Pleosporomycetidae</taxon>
        <taxon>Pleosporales</taxon>
        <taxon>Pleosporineae</taxon>
        <taxon>Didymellaceae</taxon>
        <taxon>Boeremia</taxon>
    </lineage>
</organism>
<evidence type="ECO:0000313" key="1">
    <source>
        <dbReference type="EMBL" id="KAJ8116282.1"/>
    </source>
</evidence>
<sequence length="700" mass="76166">MTASVDEENDIFGAHQLDFVPPAPIKPAGVAEVDFDRVLSPPLKVHEDLKNGCGGQLWPAGMVLGKYMLRKHRDDLAGKTIVELGAGGGLVGLAVAVGCNVTEILHITDQDEMFELMKKNIALNDLSGRVEASIYDWGQPTPANLPQHPDVILAADCVYFEPAFPLLQHTLKDIIGPNTVCYFCFKRRRRADLTFMKTAGKMFDVQEVDDDPDKPVWSKERLFLSKQQNNTNPRPRGFLAKMTAKYTIHLVYLTSFLFLFGETLQPAPRIAIYESIICQQHYGSAGPHDCKIAPVQEELAFLGGIERLSIIIPSVLAIPFAALADRYGHSLILAIAMFGIFLEDGWPFLVCWFPGTFPIRLIWLHFVFSSIGGGFTVVVTLLHVIIADVVSAEERTRMFFRARAAGVGASIVGYTASGLLMKTSEFLPWAVGLASLVLGTISAVLIPRATVQDGSKSDVDDSEEGWSVRSSLRALKDITALLIGNKQVLAMLLLVFVCQMGFDSVPLMLAIYVSKRFGWSFSNASFLSSLEMGVEFLALAFVLPVLTSSLPATFQRASTFAKDKIVAQWSLVALSVGTLCLGIAPVVGIAIAGIVILALGSGQDSLTRSMATEMVHAGQVSTMYSAITMLRAIGGSISGPVYAWLYSAGLKRRGDIWLGLPYLVAGALFITAMVMLTFIHNTKELEPDVADEEAREPLLA</sequence>
<accession>A0ACC2IMF3</accession>
<proteinExistence type="predicted"/>
<protein>
    <submittedName>
        <fullName evidence="1">Uncharacterized protein</fullName>
    </submittedName>
</protein>
<gene>
    <name evidence="1" type="ORF">OPT61_g2259</name>
</gene>